<sequence>MKSEITTIIKDYKFKTVIGMLDFERVGKQEVQVNLEICSTSFVDYILVMDFINSFYNEKKFQSVEESLEVTCKALKEKFDSLTSLKMEILKTEILPNAVVGAKISTVF</sequence>
<name>A0A0M4TNU0_9BACT</name>
<dbReference type="GO" id="GO:0006760">
    <property type="term" value="P:folic acid-containing compound metabolic process"/>
    <property type="evidence" value="ECO:0007669"/>
    <property type="project" value="InterPro"/>
</dbReference>
<dbReference type="SMART" id="SM00905">
    <property type="entry name" value="FolB"/>
    <property type="match status" value="1"/>
</dbReference>
<dbReference type="RefSeq" id="WP_054197105.1">
    <property type="nucleotide sequence ID" value="NZ_CP012541.1"/>
</dbReference>
<dbReference type="Gene3D" id="3.30.1130.10">
    <property type="match status" value="1"/>
</dbReference>
<dbReference type="AlphaFoldDB" id="A0A0M4TNU0"/>
<gene>
    <name evidence="2" type="primary">folB</name>
    <name evidence="2" type="ORF">CCON33237_1527</name>
</gene>
<dbReference type="GeneID" id="28663205"/>
<dbReference type="GO" id="GO:0004150">
    <property type="term" value="F:dihydroneopterin aldolase activity"/>
    <property type="evidence" value="ECO:0007669"/>
    <property type="project" value="UniProtKB-EC"/>
</dbReference>
<evidence type="ECO:0000259" key="1">
    <source>
        <dbReference type="SMART" id="SM00905"/>
    </source>
</evidence>
<dbReference type="PATRIC" id="fig|199.248.peg.1576"/>
<dbReference type="InterPro" id="IPR043133">
    <property type="entry name" value="GTP-CH-I_C/QueF"/>
</dbReference>
<dbReference type="Pfam" id="PF02152">
    <property type="entry name" value="FolB"/>
    <property type="match status" value="1"/>
</dbReference>
<dbReference type="KEGG" id="ccoc:CCON33237_1527"/>
<dbReference type="Proteomes" id="UP000066049">
    <property type="component" value="Chromosome"/>
</dbReference>
<dbReference type="InterPro" id="IPR006157">
    <property type="entry name" value="FolB_dom"/>
</dbReference>
<protein>
    <submittedName>
        <fullName evidence="2">Dihydroneopterin aldolase</fullName>
        <ecNumber evidence="2">4.1.2.25</ecNumber>
    </submittedName>
</protein>
<feature type="domain" description="Dihydroneopterin aldolase/epimerase" evidence="1">
    <location>
        <begin position="7"/>
        <end position="106"/>
    </location>
</feature>
<keyword evidence="2" id="KW-0456">Lyase</keyword>
<accession>A0A0M4TNU0</accession>
<dbReference type="EC" id="4.1.2.25" evidence="2"/>
<dbReference type="SUPFAM" id="SSF55620">
    <property type="entry name" value="Tetrahydrobiopterin biosynthesis enzymes-like"/>
    <property type="match status" value="1"/>
</dbReference>
<evidence type="ECO:0000313" key="3">
    <source>
        <dbReference type="Proteomes" id="UP000066049"/>
    </source>
</evidence>
<evidence type="ECO:0000313" key="2">
    <source>
        <dbReference type="EMBL" id="ALF48176.1"/>
    </source>
</evidence>
<organism evidence="2 3">
    <name type="scientific">Campylobacter concisus</name>
    <dbReference type="NCBI Taxonomy" id="199"/>
    <lineage>
        <taxon>Bacteria</taxon>
        <taxon>Pseudomonadati</taxon>
        <taxon>Campylobacterota</taxon>
        <taxon>Epsilonproteobacteria</taxon>
        <taxon>Campylobacterales</taxon>
        <taxon>Campylobacteraceae</taxon>
        <taxon>Campylobacter</taxon>
    </lineage>
</organism>
<dbReference type="EMBL" id="CP012541">
    <property type="protein sequence ID" value="ALF48176.1"/>
    <property type="molecule type" value="Genomic_DNA"/>
</dbReference>
<proteinExistence type="predicted"/>
<reference evidence="3" key="1">
    <citation type="submission" date="2015-08" db="EMBL/GenBank/DDBJ databases">
        <title>Comparative genomics of the Campylobacter concisus group.</title>
        <authorList>
            <person name="Miller W.G."/>
            <person name="Yee E."/>
            <person name="Chapman M.H."/>
            <person name="Huynh S."/>
            <person name="Bono J.L."/>
            <person name="On S.L.W."/>
            <person name="St Leger J."/>
            <person name="Foster G."/>
            <person name="Parker C.T."/>
        </authorList>
    </citation>
    <scope>NUCLEOTIDE SEQUENCE [LARGE SCALE GENOMIC DNA]</scope>
    <source>
        <strain evidence="3">ATCC 33237</strain>
    </source>
</reference>